<dbReference type="GO" id="GO:0000387">
    <property type="term" value="P:spliceosomal snRNP assembly"/>
    <property type="evidence" value="ECO:0007669"/>
    <property type="project" value="TreeGrafter"/>
</dbReference>
<dbReference type="InterPro" id="IPR052640">
    <property type="entry name" value="Gemin-5"/>
</dbReference>
<dbReference type="PROSITE" id="PS50294">
    <property type="entry name" value="WD_REPEATS_REGION"/>
    <property type="match status" value="1"/>
</dbReference>
<feature type="region of interest" description="Disordered" evidence="4">
    <location>
        <begin position="869"/>
        <end position="896"/>
    </location>
</feature>
<dbReference type="InterPro" id="IPR036322">
    <property type="entry name" value="WD40_repeat_dom_sf"/>
</dbReference>
<dbReference type="SUPFAM" id="SSF50978">
    <property type="entry name" value="WD40 repeat-like"/>
    <property type="match status" value="3"/>
</dbReference>
<evidence type="ECO:0000313" key="7">
    <source>
        <dbReference type="WBParaSite" id="Smp_180070.2"/>
    </source>
</evidence>
<protein>
    <submittedName>
        <fullName evidence="6 7">Putative gem-associated protein 5 (Gemin5)</fullName>
    </submittedName>
</protein>
<feature type="repeat" description="WD" evidence="3">
    <location>
        <begin position="718"/>
        <end position="760"/>
    </location>
</feature>
<evidence type="ECO:0000256" key="2">
    <source>
        <dbReference type="ARBA" id="ARBA00022737"/>
    </source>
</evidence>
<accession>A0A3Q0KTW4</accession>
<dbReference type="SMART" id="SM00320">
    <property type="entry name" value="WD40"/>
    <property type="match status" value="8"/>
</dbReference>
<dbReference type="WBParaSite" id="Smp_180070.1">
    <property type="protein sequence ID" value="Smp_180070.1"/>
    <property type="gene ID" value="Smp_180070"/>
</dbReference>
<dbReference type="Gene3D" id="2.130.10.10">
    <property type="entry name" value="YVTN repeat-like/Quinoprotein amine dehydrogenase"/>
    <property type="match status" value="2"/>
</dbReference>
<evidence type="ECO:0000313" key="6">
    <source>
        <dbReference type="WBParaSite" id="Smp_180070.1"/>
    </source>
</evidence>
<dbReference type="GO" id="GO:0005634">
    <property type="term" value="C:nucleus"/>
    <property type="evidence" value="ECO:0007669"/>
    <property type="project" value="TreeGrafter"/>
</dbReference>
<sequence>MAYQEIARYVLPGSPDWFMSNVLAATSWGNLDDGGNVLVAFSSRPYVHIFSIKNEVHSGDKHKYSWSYVGQLQPHHEKTSAITFDVCLSLSLVSCGFDGLVRRWIYSLPDWVLESEFNVHSVRENVNPTALSSFSHSPNQSYNFVGTDKGLLIVWIVDGEKNKTHYLSKKYENDSVLVCALEKSGFDYSILRVAVGYKKGLVGVYMFKPSDISSASNLTQIARFYAHERDVCHVVWKPCASGYTDNPTELLTCGRDQMVKVWNVSTSECCFCTKVPGQSRYHANDSGKRSNQKNNVSGAPWISACYTTGKNSMVNILFSGLRGELFRWSCSDAPTNITPENQGHSMLIFSMLFVPNSPGLVITVSQDRVLIVWELVEESLPLVVLRLPTLSAGVFSLAQSSFSNSPLVAGLSDGSILFWKVYSPNMNDGNNSFDNRSKDKSISISPRGSQSSPITALAWHPLPQYENILAYGTESGCVEIVDINKLQKIQNRKPKPQLHAFGSTVYRVAWGPIIFTGSHHKNEQIETKSHLKPDNSALLSNTTVEENVRCNTESEAKFPFYVYSVSKGKIHCHFGGGRPPVEVSMKFPSPPNTTEEDWKTLIRSDIAFRPVSKTKQSSADPVPDTFDYLIGVGYRSGQVDVYGLSNSKLSNNLSFICRIVSHSKCVNCLAWSRDYYWLAIASNESFITVTDLKIHLFNALNQEQHLKPVQLSTCLARLEGHFNRITCLDWSPHDPFLLLSSSFDGTANVWRVHANNIENNNLSISNFRAHRLRLFTCLWSRQEPDLAFSGGELCLLFGWRPSEQIHSQPPHSRRHRPPTIKRLVSSDQEELCNGGISGESLQSETNSFVSSEALKEKSNKEITLKNDDKVTRASHKEQSVLSQNSSRKINSAGTAEKRKRPALFPNLFQFSINKQCELNLYHSPPFNMGTFLSHILSVSDFITEKVDDERLPTDLLILLPEVSVTRTCLLKYLKMEASHHLKLFHFGQRPNSLVHLDAYCIILLWIGCISSIPPVMSTEGHMPFWLLYAIQLAQSTLAYPGNYDKLTVSKENPVVEVDLLGEKIKDMQTASPDILVSVTLLVCAHRVQEAVELLLSYDRVKEALVLARLRLNPSESWKYAEKCITRLIERSCSNEKSFFFIIYNIGKKEWLNATNMVHREVEVSNLRPGKEIEQLSWYWIGISLLLNTSSLDYLSSECLRLASMCLTVGFKLFPTEAIFLERWLDAFSRLLSSETTSCSGLISSLLLLDIGQMTSFLMANYHQEESDTSTIPYENHSDNWMKYINPDCITCLNQLVSDRQPSSLWEVCLTNFCVDFLLFYLVHNHVPPTKLPSDNSLTMYIDRYESSRKSCEYIKPKETTYLISYLFSTYQQVLVNNYSTSDNKLCFSPSDSM</sequence>
<feature type="repeat" description="WD" evidence="3">
    <location>
        <begin position="341"/>
        <end position="375"/>
    </location>
</feature>
<dbReference type="InterPro" id="IPR015943">
    <property type="entry name" value="WD40/YVTN_repeat-like_dom_sf"/>
</dbReference>
<keyword evidence="1 3" id="KW-0853">WD repeat</keyword>
<dbReference type="InterPro" id="IPR001680">
    <property type="entry name" value="WD40_rpt"/>
</dbReference>
<dbReference type="AlphaFoldDB" id="A0A3Q0KTW4"/>
<reference evidence="5" key="1">
    <citation type="journal article" date="2012" name="PLoS Negl. Trop. Dis.">
        <title>A systematically improved high quality genome and transcriptome of the human blood fluke Schistosoma mansoni.</title>
        <authorList>
            <person name="Protasio A.V."/>
            <person name="Tsai I.J."/>
            <person name="Babbage A."/>
            <person name="Nichol S."/>
            <person name="Hunt M."/>
            <person name="Aslett M.A."/>
            <person name="De Silva N."/>
            <person name="Velarde G.S."/>
            <person name="Anderson T.J."/>
            <person name="Clark R.C."/>
            <person name="Davidson C."/>
            <person name="Dillon G.P."/>
            <person name="Holroyd N.E."/>
            <person name="LoVerde P.T."/>
            <person name="Lloyd C."/>
            <person name="McQuillan J."/>
            <person name="Oliveira G."/>
            <person name="Otto T.D."/>
            <person name="Parker-Manuel S.J."/>
            <person name="Quail M.A."/>
            <person name="Wilson R.A."/>
            <person name="Zerlotini A."/>
            <person name="Dunne D.W."/>
            <person name="Berriman M."/>
        </authorList>
    </citation>
    <scope>NUCLEOTIDE SEQUENCE [LARGE SCALE GENOMIC DNA]</scope>
    <source>
        <strain evidence="5">Puerto Rican</strain>
    </source>
</reference>
<feature type="compositionally biased region" description="Basic and acidic residues" evidence="4">
    <location>
        <begin position="869"/>
        <end position="878"/>
    </location>
</feature>
<feature type="compositionally biased region" description="Polar residues" evidence="4">
    <location>
        <begin position="879"/>
        <end position="893"/>
    </location>
</feature>
<dbReference type="PANTHER" id="PTHR46362">
    <property type="entry name" value="GEM-ASSOCIATED PROTEIN 5"/>
    <property type="match status" value="1"/>
</dbReference>
<dbReference type="InterPro" id="IPR019775">
    <property type="entry name" value="WD40_repeat_CS"/>
</dbReference>
<accession>A0A5K4EX41</accession>
<dbReference type="PANTHER" id="PTHR46362:SF1">
    <property type="entry name" value="GEM-ASSOCIATED PROTEIN 5"/>
    <property type="match status" value="1"/>
</dbReference>
<evidence type="ECO:0000256" key="1">
    <source>
        <dbReference type="ARBA" id="ARBA00022574"/>
    </source>
</evidence>
<dbReference type="GO" id="GO:0003730">
    <property type="term" value="F:mRNA 3'-UTR binding"/>
    <property type="evidence" value="ECO:0007669"/>
    <property type="project" value="TreeGrafter"/>
</dbReference>
<feature type="compositionally biased region" description="Low complexity" evidence="4">
    <location>
        <begin position="442"/>
        <end position="451"/>
    </location>
</feature>
<reference evidence="6" key="2">
    <citation type="submission" date="2018-12" db="UniProtKB">
        <authorList>
            <consortium name="WormBaseParasite"/>
        </authorList>
    </citation>
    <scope>IDENTIFICATION</scope>
    <source>
        <strain evidence="6 7">Puerto Rican</strain>
    </source>
</reference>
<keyword evidence="2" id="KW-0677">Repeat</keyword>
<proteinExistence type="predicted"/>
<evidence type="ECO:0000256" key="4">
    <source>
        <dbReference type="SAM" id="MobiDB-lite"/>
    </source>
</evidence>
<dbReference type="Proteomes" id="UP000008854">
    <property type="component" value="Unassembled WGS sequence"/>
</dbReference>
<dbReference type="WBParaSite" id="Smp_180070.2">
    <property type="protein sequence ID" value="Smp_180070.2"/>
    <property type="gene ID" value="Smp_180070"/>
</dbReference>
<dbReference type="InParanoid" id="A0A3Q0KTW4"/>
<evidence type="ECO:0000313" key="5">
    <source>
        <dbReference type="Proteomes" id="UP000008854"/>
    </source>
</evidence>
<keyword evidence="5" id="KW-1185">Reference proteome</keyword>
<evidence type="ECO:0000256" key="3">
    <source>
        <dbReference type="PROSITE-ProRule" id="PRU00221"/>
    </source>
</evidence>
<dbReference type="ExpressionAtlas" id="A0A3Q0KTW4">
    <property type="expression patterns" value="baseline"/>
</dbReference>
<dbReference type="PROSITE" id="PS50082">
    <property type="entry name" value="WD_REPEATS_2"/>
    <property type="match status" value="2"/>
</dbReference>
<dbReference type="PROSITE" id="PS00678">
    <property type="entry name" value="WD_REPEATS_1"/>
    <property type="match status" value="1"/>
</dbReference>
<dbReference type="Pfam" id="PF00400">
    <property type="entry name" value="WD40"/>
    <property type="match status" value="3"/>
</dbReference>
<name>A0A3Q0KTW4_SCHMA</name>
<organism evidence="5 6">
    <name type="scientific">Schistosoma mansoni</name>
    <name type="common">Blood fluke</name>
    <dbReference type="NCBI Taxonomy" id="6183"/>
    <lineage>
        <taxon>Eukaryota</taxon>
        <taxon>Metazoa</taxon>
        <taxon>Spiralia</taxon>
        <taxon>Lophotrochozoa</taxon>
        <taxon>Platyhelminthes</taxon>
        <taxon>Trematoda</taxon>
        <taxon>Digenea</taxon>
        <taxon>Strigeidida</taxon>
        <taxon>Schistosomatoidea</taxon>
        <taxon>Schistosomatidae</taxon>
        <taxon>Schistosoma</taxon>
    </lineage>
</organism>
<feature type="region of interest" description="Disordered" evidence="4">
    <location>
        <begin position="430"/>
        <end position="451"/>
    </location>
</feature>
<dbReference type="STRING" id="6183.A0A3Q0KTW4"/>
<dbReference type="GO" id="GO:0032797">
    <property type="term" value="C:SMN complex"/>
    <property type="evidence" value="ECO:0007669"/>
    <property type="project" value="TreeGrafter"/>
</dbReference>